<organism evidence="1 2">
    <name type="scientific">Dermacentor silvarum</name>
    <name type="common">Tick</name>
    <dbReference type="NCBI Taxonomy" id="543639"/>
    <lineage>
        <taxon>Eukaryota</taxon>
        <taxon>Metazoa</taxon>
        <taxon>Ecdysozoa</taxon>
        <taxon>Arthropoda</taxon>
        <taxon>Chelicerata</taxon>
        <taxon>Arachnida</taxon>
        <taxon>Acari</taxon>
        <taxon>Parasitiformes</taxon>
        <taxon>Ixodida</taxon>
        <taxon>Ixodoidea</taxon>
        <taxon>Ixodidae</taxon>
        <taxon>Rhipicephalinae</taxon>
        <taxon>Dermacentor</taxon>
    </lineage>
</organism>
<evidence type="ECO:0000313" key="2">
    <source>
        <dbReference type="Proteomes" id="UP000821865"/>
    </source>
</evidence>
<proteinExistence type="predicted"/>
<name>A0ACB8CQD4_DERSI</name>
<dbReference type="EMBL" id="CM023474">
    <property type="protein sequence ID" value="KAH7949273.1"/>
    <property type="molecule type" value="Genomic_DNA"/>
</dbReference>
<comment type="caution">
    <text evidence="1">The sequence shown here is derived from an EMBL/GenBank/DDBJ whole genome shotgun (WGS) entry which is preliminary data.</text>
</comment>
<protein>
    <submittedName>
        <fullName evidence="1">Uncharacterized protein</fullName>
    </submittedName>
</protein>
<evidence type="ECO:0000313" key="1">
    <source>
        <dbReference type="EMBL" id="KAH7949273.1"/>
    </source>
</evidence>
<gene>
    <name evidence="1" type="ORF">HPB49_006936</name>
</gene>
<reference evidence="1" key="1">
    <citation type="submission" date="2020-05" db="EMBL/GenBank/DDBJ databases">
        <title>Large-scale comparative analyses of tick genomes elucidate their genetic diversity and vector capacities.</title>
        <authorList>
            <person name="Jia N."/>
            <person name="Wang J."/>
            <person name="Shi W."/>
            <person name="Du L."/>
            <person name="Sun Y."/>
            <person name="Zhan W."/>
            <person name="Jiang J."/>
            <person name="Wang Q."/>
            <person name="Zhang B."/>
            <person name="Ji P."/>
            <person name="Sakyi L.B."/>
            <person name="Cui X."/>
            <person name="Yuan T."/>
            <person name="Jiang B."/>
            <person name="Yang W."/>
            <person name="Lam T.T.-Y."/>
            <person name="Chang Q."/>
            <person name="Ding S."/>
            <person name="Wang X."/>
            <person name="Zhu J."/>
            <person name="Ruan X."/>
            <person name="Zhao L."/>
            <person name="Wei J."/>
            <person name="Que T."/>
            <person name="Du C."/>
            <person name="Cheng J."/>
            <person name="Dai P."/>
            <person name="Han X."/>
            <person name="Huang E."/>
            <person name="Gao Y."/>
            <person name="Liu J."/>
            <person name="Shao H."/>
            <person name="Ye R."/>
            <person name="Li L."/>
            <person name="Wei W."/>
            <person name="Wang X."/>
            <person name="Wang C."/>
            <person name="Yang T."/>
            <person name="Huo Q."/>
            <person name="Li W."/>
            <person name="Guo W."/>
            <person name="Chen H."/>
            <person name="Zhou L."/>
            <person name="Ni X."/>
            <person name="Tian J."/>
            <person name="Zhou Y."/>
            <person name="Sheng Y."/>
            <person name="Liu T."/>
            <person name="Pan Y."/>
            <person name="Xia L."/>
            <person name="Li J."/>
            <person name="Zhao F."/>
            <person name="Cao W."/>
        </authorList>
    </citation>
    <scope>NUCLEOTIDE SEQUENCE</scope>
    <source>
        <strain evidence="1">Dsil-2018</strain>
    </source>
</reference>
<accession>A0ACB8CQD4</accession>
<keyword evidence="2" id="KW-1185">Reference proteome</keyword>
<dbReference type="Proteomes" id="UP000821865">
    <property type="component" value="Chromosome 5"/>
</dbReference>
<sequence>MSPRGTPQFPSNGGQDLMGRVSGCCRTARRVAARGADPHSPRRTWPSTMADASQLKYIEANLANTRDAMRLLVQYMTEGDFSFALVSDPHTRDHRIPHVPRDITVFHSREHPRVALLARAPTFDLWSRPSDASEPHFRSFSSPYRPLDPFLNELWQVFSDGLPRSYILGGDLNAKHVLWGPEPGDMRGAQLVQFVNANSLQILNSPASLPTFETSYARSWIDVTRASVSLASPGFTWLVSDRDNLSHHRYIEFTFFAATQNPERVLTTQEHRFSNPCGCIHRSRECATPHCHLGMRLIPRRNLRKAKSRGGRANAWWSPQLAEERLRARAMRRRFQRARDPDLRSFFLGQAKAAADRTLCQDLTARKLDGAPFKLAFAKLHPATLLPPLETSPECRHVIGVGVRLIAVARACRD</sequence>